<evidence type="ECO:0000256" key="12">
    <source>
        <dbReference type="ARBA" id="ARBA00022833"/>
    </source>
</evidence>
<evidence type="ECO:0000259" key="14">
    <source>
        <dbReference type="PROSITE" id="PS50089"/>
    </source>
</evidence>
<evidence type="ECO:0000256" key="2">
    <source>
        <dbReference type="ARBA" id="ARBA00001947"/>
    </source>
</evidence>
<evidence type="ECO:0000256" key="13">
    <source>
        <dbReference type="PROSITE-ProRule" id="PRU00175"/>
    </source>
</evidence>
<dbReference type="Gene3D" id="3.30.40.10">
    <property type="entry name" value="Zinc/RING finger domain, C3HC4 (zinc finger)"/>
    <property type="match status" value="1"/>
</dbReference>
<evidence type="ECO:0000256" key="6">
    <source>
        <dbReference type="ARBA" id="ARBA00012251"/>
    </source>
</evidence>
<keyword evidence="11" id="KW-0833">Ubl conjugation pathway</keyword>
<proteinExistence type="inferred from homology"/>
<comment type="pathway">
    <text evidence="4">Protein modification; protein ubiquitination.</text>
</comment>
<dbReference type="Proteomes" id="UP001141253">
    <property type="component" value="Chromosome 12"/>
</dbReference>
<evidence type="ECO:0000313" key="17">
    <source>
        <dbReference type="Proteomes" id="UP001141253"/>
    </source>
</evidence>
<evidence type="ECO:0000259" key="15">
    <source>
        <dbReference type="PROSITE" id="PS51873"/>
    </source>
</evidence>
<reference evidence="16" key="1">
    <citation type="submission" date="2022-10" db="EMBL/GenBank/DDBJ databases">
        <authorList>
            <person name="Hyden B.L."/>
            <person name="Feng K."/>
            <person name="Yates T."/>
            <person name="Jawdy S."/>
            <person name="Smart L.B."/>
            <person name="Muchero W."/>
        </authorList>
    </citation>
    <scope>NUCLEOTIDE SEQUENCE</scope>
    <source>
        <tissue evidence="16">Shoot tip</tissue>
    </source>
</reference>
<evidence type="ECO:0000256" key="3">
    <source>
        <dbReference type="ARBA" id="ARBA00003976"/>
    </source>
</evidence>
<comment type="function">
    <text evidence="3">Might act as an E3 ubiquitin-protein ligase, or as part of E3 complex, which accepts ubiquitin from specific E2 ubiquitin-conjugating enzymes and then transfers it to substrates.</text>
</comment>
<dbReference type="InterPro" id="IPR013083">
    <property type="entry name" value="Znf_RING/FYVE/PHD"/>
</dbReference>
<keyword evidence="9" id="KW-0677">Repeat</keyword>
<dbReference type="InterPro" id="IPR012337">
    <property type="entry name" value="RNaseH-like_sf"/>
</dbReference>
<keyword evidence="12" id="KW-0862">Zinc</keyword>
<evidence type="ECO:0000313" key="16">
    <source>
        <dbReference type="EMBL" id="KAJ6375184.1"/>
    </source>
</evidence>
<feature type="domain" description="RING-type" evidence="14">
    <location>
        <begin position="207"/>
        <end position="251"/>
    </location>
</feature>
<dbReference type="SUPFAM" id="SSF53098">
    <property type="entry name" value="Ribonuclease H-like"/>
    <property type="match status" value="1"/>
</dbReference>
<dbReference type="SMART" id="SM00647">
    <property type="entry name" value="IBR"/>
    <property type="match status" value="1"/>
</dbReference>
<dbReference type="SUPFAM" id="SSF57850">
    <property type="entry name" value="RING/U-box"/>
    <property type="match status" value="2"/>
</dbReference>
<dbReference type="InterPro" id="IPR017907">
    <property type="entry name" value="Znf_RING_CS"/>
</dbReference>
<evidence type="ECO:0000256" key="9">
    <source>
        <dbReference type="ARBA" id="ARBA00022737"/>
    </source>
</evidence>
<dbReference type="InterPro" id="IPR044066">
    <property type="entry name" value="TRIAD_supradom"/>
</dbReference>
<gene>
    <name evidence="16" type="ORF">OIU77_000209</name>
</gene>
<dbReference type="InterPro" id="IPR031127">
    <property type="entry name" value="E3_UB_ligase_RBR"/>
</dbReference>
<keyword evidence="8" id="KW-0479">Metal-binding</keyword>
<dbReference type="EC" id="2.3.2.31" evidence="6"/>
<evidence type="ECO:0000256" key="1">
    <source>
        <dbReference type="ARBA" id="ARBA00001798"/>
    </source>
</evidence>
<evidence type="ECO:0000256" key="5">
    <source>
        <dbReference type="ARBA" id="ARBA00005884"/>
    </source>
</evidence>
<keyword evidence="7" id="KW-0808">Transferase</keyword>
<feature type="domain" description="RING-type" evidence="15">
    <location>
        <begin position="203"/>
        <end position="432"/>
    </location>
</feature>
<dbReference type="Gene3D" id="3.30.420.10">
    <property type="entry name" value="Ribonuclease H-like superfamily/Ribonuclease H"/>
    <property type="match status" value="1"/>
</dbReference>
<dbReference type="InterPro" id="IPR002156">
    <property type="entry name" value="RNaseH_domain"/>
</dbReference>
<evidence type="ECO:0000256" key="11">
    <source>
        <dbReference type="ARBA" id="ARBA00022786"/>
    </source>
</evidence>
<keyword evidence="17" id="KW-1185">Reference proteome</keyword>
<comment type="cofactor">
    <cofactor evidence="2">
        <name>Zn(2+)</name>
        <dbReference type="ChEBI" id="CHEBI:29105"/>
    </cofactor>
</comment>
<dbReference type="Pfam" id="PF00097">
    <property type="entry name" value="zf-C3HC4"/>
    <property type="match status" value="1"/>
</dbReference>
<dbReference type="PANTHER" id="PTHR11685">
    <property type="entry name" value="RBR FAMILY RING FINGER AND IBR DOMAIN-CONTAINING"/>
    <property type="match status" value="1"/>
</dbReference>
<dbReference type="PROSITE" id="PS50089">
    <property type="entry name" value="ZF_RING_2"/>
    <property type="match status" value="1"/>
</dbReference>
<dbReference type="Pfam" id="PF01485">
    <property type="entry name" value="IBR"/>
    <property type="match status" value="1"/>
</dbReference>
<evidence type="ECO:0000256" key="8">
    <source>
        <dbReference type="ARBA" id="ARBA00022723"/>
    </source>
</evidence>
<dbReference type="InterPro" id="IPR036397">
    <property type="entry name" value="RNaseH_sf"/>
</dbReference>
<dbReference type="PROSITE" id="PS51873">
    <property type="entry name" value="TRIAD"/>
    <property type="match status" value="1"/>
</dbReference>
<organism evidence="16 17">
    <name type="scientific">Salix suchowensis</name>
    <dbReference type="NCBI Taxonomy" id="1278906"/>
    <lineage>
        <taxon>Eukaryota</taxon>
        <taxon>Viridiplantae</taxon>
        <taxon>Streptophyta</taxon>
        <taxon>Embryophyta</taxon>
        <taxon>Tracheophyta</taxon>
        <taxon>Spermatophyta</taxon>
        <taxon>Magnoliopsida</taxon>
        <taxon>eudicotyledons</taxon>
        <taxon>Gunneridae</taxon>
        <taxon>Pentapetalae</taxon>
        <taxon>rosids</taxon>
        <taxon>fabids</taxon>
        <taxon>Malpighiales</taxon>
        <taxon>Salicaceae</taxon>
        <taxon>Saliceae</taxon>
        <taxon>Salix</taxon>
    </lineage>
</organism>
<dbReference type="InterPro" id="IPR018957">
    <property type="entry name" value="Znf_C3HC4_RING-type"/>
</dbReference>
<dbReference type="EMBL" id="JAPFFI010000010">
    <property type="protein sequence ID" value="KAJ6375184.1"/>
    <property type="molecule type" value="Genomic_DNA"/>
</dbReference>
<evidence type="ECO:0000256" key="10">
    <source>
        <dbReference type="ARBA" id="ARBA00022771"/>
    </source>
</evidence>
<dbReference type="PROSITE" id="PS00518">
    <property type="entry name" value="ZF_RING_1"/>
    <property type="match status" value="1"/>
</dbReference>
<protein>
    <recommendedName>
        <fullName evidence="6">RBR-type E3 ubiquitin transferase</fullName>
        <ecNumber evidence="6">2.3.2.31</ecNumber>
    </recommendedName>
</protein>
<accession>A0ABQ9B5A9</accession>
<name>A0ABQ9B5A9_9ROSI</name>
<evidence type="ECO:0000256" key="7">
    <source>
        <dbReference type="ARBA" id="ARBA00022679"/>
    </source>
</evidence>
<dbReference type="CDD" id="cd22582">
    <property type="entry name" value="BRcat_RBR_unk"/>
    <property type="match status" value="1"/>
</dbReference>
<keyword evidence="10 13" id="KW-0863">Zinc-finger</keyword>
<comment type="similarity">
    <text evidence="5">Belongs to the RBR family. Ariadne subfamily.</text>
</comment>
<sequence>MEGQAAFCDGSSASSVLGEMKLEEDEEEFRSCCEDEEVWKEIEEIVKEELKEDLDEFSVNMFFKGMSIAEDGDSCSGFSGIGVVMERTEHVPVIQVQKKLDFYVEESVADYLALMDGLAEAMQNNIRRVYAFTDSELLYDQITNEEKLDVPLLIALRQRILEHVSNLETFILKLSPSFDLERPLRLAQVAVGVVSFPANGSESRDNCSICCEDKISPMMITMKCSHKFCSHCLKTYVDGKVQSSQVPIRCPQLGCKYCISINECRSFLPLTSYESLEKALDEANIFQSDRIYCPYPNCSALLDTRECLSARESSSSQSDNMCIECPVCQRFICVECSAPWHSSMSCEEFQNLPLEERDAADITLHHLARNKRWSCCQQCRRMIELSQGCYHMTCRNGQQTCRCVFWDEDNSEDLVTQSFRESEQWASETFNSLPMLMDAYSEQERSQLALIQRFLAGGFSLSEHHPYQSPPRCTDSYVDAIKDLHQLPWLERFVSVISDNYYEDYN</sequence>
<comment type="catalytic activity">
    <reaction evidence="1">
        <text>[E2 ubiquitin-conjugating enzyme]-S-ubiquitinyl-L-cysteine + [acceptor protein]-L-lysine = [E2 ubiquitin-conjugating enzyme]-L-cysteine + [acceptor protein]-N(6)-ubiquitinyl-L-lysine.</text>
        <dbReference type="EC" id="2.3.2.31"/>
    </reaction>
</comment>
<comment type="caution">
    <text evidence="16">The sequence shown here is derived from an EMBL/GenBank/DDBJ whole genome shotgun (WGS) entry which is preliminary data.</text>
</comment>
<dbReference type="Pfam" id="PF13456">
    <property type="entry name" value="RVT_3"/>
    <property type="match status" value="1"/>
</dbReference>
<dbReference type="InterPro" id="IPR001841">
    <property type="entry name" value="Znf_RING"/>
</dbReference>
<dbReference type="InterPro" id="IPR002867">
    <property type="entry name" value="IBR_dom"/>
</dbReference>
<evidence type="ECO:0000256" key="4">
    <source>
        <dbReference type="ARBA" id="ARBA00004906"/>
    </source>
</evidence>
<reference evidence="16" key="2">
    <citation type="journal article" date="2023" name="Int. J. Mol. Sci.">
        <title>De Novo Assembly and Annotation of 11 Diverse Shrub Willow (Salix) Genomes Reveals Novel Gene Organization in Sex-Linked Regions.</title>
        <authorList>
            <person name="Hyden B."/>
            <person name="Feng K."/>
            <person name="Yates T.B."/>
            <person name="Jawdy S."/>
            <person name="Cereghino C."/>
            <person name="Smart L.B."/>
            <person name="Muchero W."/>
        </authorList>
    </citation>
    <scope>NUCLEOTIDE SEQUENCE</scope>
    <source>
        <tissue evidence="16">Shoot tip</tissue>
    </source>
</reference>